<proteinExistence type="predicted"/>
<protein>
    <recommendedName>
        <fullName evidence="4">4Fe-4S ferredoxin-type domain-containing protein</fullName>
    </recommendedName>
</protein>
<dbReference type="Proteomes" id="UP001321582">
    <property type="component" value="Chromosome"/>
</dbReference>
<sequence length="76" mass="8155">MKKAVIVEARCDRSPFCPAKRACPTKAIEAKKNSNKESGFFGLFGGSPSGYEVNSEKCTGCSICLNYCPMGAIDIK</sequence>
<dbReference type="KEGG" id="haby:HLVA_04920"/>
<reference evidence="5 6" key="1">
    <citation type="submission" date="2022-11" db="EMBL/GenBank/DDBJ databases">
        <title>Haliovirga abyssi gen. nov., sp. nov., a mesophilic fermentative bacterium isolated from the Iheya North hydrothermal field and the proposal of Haliovirgaceae fam. nov.</title>
        <authorList>
            <person name="Miyazaki U."/>
            <person name="Tame A."/>
            <person name="Miyazaki J."/>
            <person name="Takai K."/>
            <person name="Sawayama S."/>
            <person name="Kitajima M."/>
            <person name="Okamoto A."/>
            <person name="Nakagawa S."/>
        </authorList>
    </citation>
    <scope>NUCLEOTIDE SEQUENCE [LARGE SCALE GENOMIC DNA]</scope>
    <source>
        <strain evidence="5 6">IC12</strain>
    </source>
</reference>
<keyword evidence="1" id="KW-0479">Metal-binding</keyword>
<evidence type="ECO:0000256" key="2">
    <source>
        <dbReference type="ARBA" id="ARBA00023004"/>
    </source>
</evidence>
<dbReference type="PROSITE" id="PS51379">
    <property type="entry name" value="4FE4S_FER_2"/>
    <property type="match status" value="1"/>
</dbReference>
<evidence type="ECO:0000256" key="3">
    <source>
        <dbReference type="ARBA" id="ARBA00023014"/>
    </source>
</evidence>
<name>A0AAU9D5T2_9FUSO</name>
<dbReference type="RefSeq" id="WP_307904863.1">
    <property type="nucleotide sequence ID" value="NZ_AP027059.1"/>
</dbReference>
<dbReference type="InterPro" id="IPR017900">
    <property type="entry name" value="4Fe4S_Fe_S_CS"/>
</dbReference>
<dbReference type="AlphaFoldDB" id="A0AAU9D5T2"/>
<evidence type="ECO:0000313" key="5">
    <source>
        <dbReference type="EMBL" id="BDU49923.1"/>
    </source>
</evidence>
<evidence type="ECO:0000313" key="6">
    <source>
        <dbReference type="Proteomes" id="UP001321582"/>
    </source>
</evidence>
<dbReference type="SUPFAM" id="SSF54862">
    <property type="entry name" value="4Fe-4S ferredoxins"/>
    <property type="match status" value="1"/>
</dbReference>
<keyword evidence="3" id="KW-0411">Iron-sulfur</keyword>
<keyword evidence="6" id="KW-1185">Reference proteome</keyword>
<dbReference type="GO" id="GO:0046872">
    <property type="term" value="F:metal ion binding"/>
    <property type="evidence" value="ECO:0007669"/>
    <property type="project" value="UniProtKB-KW"/>
</dbReference>
<dbReference type="Gene3D" id="3.30.70.20">
    <property type="match status" value="1"/>
</dbReference>
<dbReference type="PROSITE" id="PS00198">
    <property type="entry name" value="4FE4S_FER_1"/>
    <property type="match status" value="1"/>
</dbReference>
<feature type="domain" description="4Fe-4S ferredoxin-type" evidence="4">
    <location>
        <begin position="49"/>
        <end position="76"/>
    </location>
</feature>
<accession>A0AAU9D5T2</accession>
<dbReference type="InterPro" id="IPR017896">
    <property type="entry name" value="4Fe4S_Fe-S-bd"/>
</dbReference>
<dbReference type="Pfam" id="PF00037">
    <property type="entry name" value="Fer4"/>
    <property type="match status" value="1"/>
</dbReference>
<evidence type="ECO:0000256" key="1">
    <source>
        <dbReference type="ARBA" id="ARBA00022723"/>
    </source>
</evidence>
<dbReference type="EMBL" id="AP027059">
    <property type="protein sequence ID" value="BDU49923.1"/>
    <property type="molecule type" value="Genomic_DNA"/>
</dbReference>
<evidence type="ECO:0000259" key="4">
    <source>
        <dbReference type="PROSITE" id="PS51379"/>
    </source>
</evidence>
<gene>
    <name evidence="5" type="ORF">HLVA_04920</name>
</gene>
<keyword evidence="2" id="KW-0408">Iron</keyword>
<dbReference type="GO" id="GO:0051536">
    <property type="term" value="F:iron-sulfur cluster binding"/>
    <property type="evidence" value="ECO:0007669"/>
    <property type="project" value="UniProtKB-KW"/>
</dbReference>
<organism evidence="5 6">
    <name type="scientific">Haliovirga abyssi</name>
    <dbReference type="NCBI Taxonomy" id="2996794"/>
    <lineage>
        <taxon>Bacteria</taxon>
        <taxon>Fusobacteriati</taxon>
        <taxon>Fusobacteriota</taxon>
        <taxon>Fusobacteriia</taxon>
        <taxon>Fusobacteriales</taxon>
        <taxon>Haliovirgaceae</taxon>
        <taxon>Haliovirga</taxon>
    </lineage>
</organism>